<proteinExistence type="predicted"/>
<feature type="domain" description="KIB1-4 beta-propeller" evidence="2">
    <location>
        <begin position="111"/>
        <end position="344"/>
    </location>
</feature>
<evidence type="ECO:0000259" key="2">
    <source>
        <dbReference type="Pfam" id="PF03478"/>
    </source>
</evidence>
<dbReference type="Proteomes" id="UP000694251">
    <property type="component" value="Chromosome 9"/>
</dbReference>
<dbReference type="EMBL" id="JAEFBJ010000009">
    <property type="protein sequence ID" value="KAG7572333.1"/>
    <property type="molecule type" value="Genomic_DNA"/>
</dbReference>
<organism evidence="3 4">
    <name type="scientific">Arabidopsis suecica</name>
    <name type="common">Swedish thale-cress</name>
    <name type="synonym">Cardaminopsis suecica</name>
    <dbReference type="NCBI Taxonomy" id="45249"/>
    <lineage>
        <taxon>Eukaryota</taxon>
        <taxon>Viridiplantae</taxon>
        <taxon>Streptophyta</taxon>
        <taxon>Embryophyta</taxon>
        <taxon>Tracheophyta</taxon>
        <taxon>Spermatophyta</taxon>
        <taxon>Magnoliopsida</taxon>
        <taxon>eudicotyledons</taxon>
        <taxon>Gunneridae</taxon>
        <taxon>Pentapetalae</taxon>
        <taxon>rosids</taxon>
        <taxon>malvids</taxon>
        <taxon>Brassicales</taxon>
        <taxon>Brassicaceae</taxon>
        <taxon>Camelineae</taxon>
        <taxon>Arabidopsis</taxon>
    </lineage>
</organism>
<dbReference type="PANTHER" id="PTHR47123:SF24">
    <property type="entry name" value="LOW PROTEIN: F-BOX_KELCH-REPEAT PROTEIN"/>
    <property type="match status" value="1"/>
</dbReference>
<dbReference type="PANTHER" id="PTHR47123">
    <property type="entry name" value="F-BOX PROTEIN SKIP23"/>
    <property type="match status" value="1"/>
</dbReference>
<evidence type="ECO:0000259" key="1">
    <source>
        <dbReference type="Pfam" id="PF00646"/>
    </source>
</evidence>
<dbReference type="Pfam" id="PF00646">
    <property type="entry name" value="F-box"/>
    <property type="match status" value="1"/>
</dbReference>
<keyword evidence="4" id="KW-1185">Reference proteome</keyword>
<sequence length="392" mass="44494">MSSKMPDWSQLPVELLSLICKSLEDYCFDVIHARSVCRSWRSLFHFPSCLLRPSYSLPSFADYPRQNKDLCTLKKVPLFLFRLRAPHVDAAVPSEYYLGGIGRDESEDHMESPTPLQCSVKMKISGSDPTLINILDYQILPLGYQYRMIGWDPKERRRYYRGVVFLPLDKEGQGREFVVLLNYSKVLLVLKSAEMRWKRLTNVPDYQCMELVTFRGKFYAAFLTGKIVVIDPYSLEVTPLMPAQPLRSIISLIPSGNDELFLVENFNPFPDADELDFSRFTCRVSRLDEETGTWVVVSDLGDLVLFLGHFGNVCCSAKDLPDGCGVSGNSILFTNEPGNVTFAYEYGVQTGRAEDDLNIWRSSTQNRVTILSTSPVLALRLECQAENLALDI</sequence>
<gene>
    <name evidence="3" type="ORF">ISN44_As09g007040</name>
</gene>
<dbReference type="InterPro" id="IPR001810">
    <property type="entry name" value="F-box_dom"/>
</dbReference>
<accession>A0A8T2AF15</accession>
<evidence type="ECO:0000313" key="4">
    <source>
        <dbReference type="Proteomes" id="UP000694251"/>
    </source>
</evidence>
<dbReference type="Pfam" id="PF03478">
    <property type="entry name" value="Beta-prop_KIB1-4"/>
    <property type="match status" value="1"/>
</dbReference>
<protein>
    <submittedName>
        <fullName evidence="3">F-box-like domain superfamily</fullName>
    </submittedName>
</protein>
<dbReference type="InterPro" id="IPR005174">
    <property type="entry name" value="KIB1-4_b-propeller"/>
</dbReference>
<comment type="caution">
    <text evidence="3">The sequence shown here is derived from an EMBL/GenBank/DDBJ whole genome shotgun (WGS) entry which is preliminary data.</text>
</comment>
<feature type="domain" description="F-box" evidence="1">
    <location>
        <begin position="8"/>
        <end position="45"/>
    </location>
</feature>
<reference evidence="3 4" key="1">
    <citation type="submission" date="2020-12" db="EMBL/GenBank/DDBJ databases">
        <title>Concerted genomic and epigenomic changes stabilize Arabidopsis allopolyploids.</title>
        <authorList>
            <person name="Chen Z."/>
        </authorList>
    </citation>
    <scope>NUCLEOTIDE SEQUENCE [LARGE SCALE GENOMIC DNA]</scope>
    <source>
        <strain evidence="3">As9502</strain>
        <tissue evidence="3">Leaf</tissue>
    </source>
</reference>
<evidence type="ECO:0000313" key="3">
    <source>
        <dbReference type="EMBL" id="KAG7572333.1"/>
    </source>
</evidence>
<dbReference type="InterPro" id="IPR051304">
    <property type="entry name" value="SCF_F-box_domain"/>
</dbReference>
<dbReference type="OrthoDB" id="600964at2759"/>
<dbReference type="AlphaFoldDB" id="A0A8T2AF15"/>
<name>A0A8T2AF15_ARASU</name>